<comment type="caution">
    <text evidence="2">The sequence shown here is derived from an EMBL/GenBank/DDBJ whole genome shotgun (WGS) entry which is preliminary data.</text>
</comment>
<organism evidence="2 3">
    <name type="scientific">Corynebacterium suicordis DSM 45110</name>
    <dbReference type="NCBI Taxonomy" id="1121369"/>
    <lineage>
        <taxon>Bacteria</taxon>
        <taxon>Bacillati</taxon>
        <taxon>Actinomycetota</taxon>
        <taxon>Actinomycetes</taxon>
        <taxon>Mycobacteriales</taxon>
        <taxon>Corynebacteriaceae</taxon>
        <taxon>Corynebacterium</taxon>
    </lineage>
</organism>
<evidence type="ECO:0000313" key="3">
    <source>
        <dbReference type="Proteomes" id="UP000635902"/>
    </source>
</evidence>
<sequence length="155" mass="16480">MMTSVYTTRRPLEFNSTPQAGTAVARKTPPAPRTTLSLSEFLKDAPDHALRTRSESNTFGEGRALVPTRSKIRRAERIVSGDPTVFDNTPTSWLDQWSRRVENFATSKGGALLATTSIVLSLGLSPLFLADPAEAPAPSASVSSPAAVAEAPAGR</sequence>
<name>A0ABR9ZJ57_9CORY</name>
<feature type="region of interest" description="Disordered" evidence="1">
    <location>
        <begin position="134"/>
        <end position="155"/>
    </location>
</feature>
<gene>
    <name evidence="2" type="ORF">IRY30_05180</name>
</gene>
<protein>
    <recommendedName>
        <fullName evidence="4">Cell wall hydrolase interfering with FtsZ ring assembly</fullName>
    </recommendedName>
</protein>
<evidence type="ECO:0008006" key="4">
    <source>
        <dbReference type="Google" id="ProtNLM"/>
    </source>
</evidence>
<accession>A0ABR9ZJ57</accession>
<keyword evidence="3" id="KW-1185">Reference proteome</keyword>
<dbReference type="EMBL" id="JADKMY010000001">
    <property type="protein sequence ID" value="MBF4553475.1"/>
    <property type="molecule type" value="Genomic_DNA"/>
</dbReference>
<dbReference type="RefSeq" id="WP_194556277.1">
    <property type="nucleotide sequence ID" value="NZ_JADKMY010000001.1"/>
</dbReference>
<reference evidence="2 3" key="1">
    <citation type="submission" date="2020-10" db="EMBL/GenBank/DDBJ databases">
        <title>Novel species in genus Corynebacterium.</title>
        <authorList>
            <person name="Zhang G."/>
        </authorList>
    </citation>
    <scope>NUCLEOTIDE SEQUENCE [LARGE SCALE GENOMIC DNA]</scope>
    <source>
        <strain evidence="2 3">DSM 45110</strain>
    </source>
</reference>
<dbReference type="Proteomes" id="UP000635902">
    <property type="component" value="Unassembled WGS sequence"/>
</dbReference>
<proteinExistence type="predicted"/>
<evidence type="ECO:0000256" key="1">
    <source>
        <dbReference type="SAM" id="MobiDB-lite"/>
    </source>
</evidence>
<evidence type="ECO:0000313" key="2">
    <source>
        <dbReference type="EMBL" id="MBF4553475.1"/>
    </source>
</evidence>
<feature type="region of interest" description="Disordered" evidence="1">
    <location>
        <begin position="1"/>
        <end position="34"/>
    </location>
</feature>